<proteinExistence type="predicted"/>
<dbReference type="OrthoDB" id="5187794at2"/>
<dbReference type="EMBL" id="CP063196">
    <property type="protein sequence ID" value="UOE18777.1"/>
    <property type="molecule type" value="Genomic_DNA"/>
</dbReference>
<sequence>MKLNRDRPTERRLSNVYRFGAGLTGAALVVFGLLNAAGRTVFLTDGGEVVPGVSTAEATGFLAVALGSLLVGGAVVGGTFASSLSIVLGAVFVLGGLVSLVLLDTPYNLLALRLPNVISGFVVGVALLTSGMYGRFSGRLPYDNPYWRSRHPHAVEEPPRRLRPFHVGRG</sequence>
<dbReference type="RefSeq" id="WP_068691260.1">
    <property type="nucleotide sequence ID" value="NZ_CP063196.1"/>
</dbReference>
<dbReference type="AlphaFoldDB" id="A0A399FYG1"/>
<name>A0A399FYG1_9ACTN</name>
<dbReference type="KEGG" id="thao:NI17_018630"/>
<organism evidence="1 2">
    <name type="scientific">Thermobifida halotolerans</name>
    <dbReference type="NCBI Taxonomy" id="483545"/>
    <lineage>
        <taxon>Bacteria</taxon>
        <taxon>Bacillati</taxon>
        <taxon>Actinomycetota</taxon>
        <taxon>Actinomycetes</taxon>
        <taxon>Streptosporangiales</taxon>
        <taxon>Nocardiopsidaceae</taxon>
        <taxon>Thermobifida</taxon>
    </lineage>
</organism>
<reference evidence="1" key="1">
    <citation type="submission" date="2020-10" db="EMBL/GenBank/DDBJ databases">
        <title>De novo genome project of the cellulose decomposer Thermobifida halotolerans type strain.</title>
        <authorList>
            <person name="Nagy I."/>
            <person name="Horvath B."/>
            <person name="Kukolya J."/>
            <person name="Nagy I."/>
            <person name="Orsini M."/>
        </authorList>
    </citation>
    <scope>NUCLEOTIDE SEQUENCE</scope>
    <source>
        <strain evidence="1">DSM 44931</strain>
    </source>
</reference>
<evidence type="ECO:0000313" key="1">
    <source>
        <dbReference type="EMBL" id="UOE18777.1"/>
    </source>
</evidence>
<accession>A0A399FYG1</accession>
<dbReference type="Proteomes" id="UP000265719">
    <property type="component" value="Chromosome"/>
</dbReference>
<gene>
    <name evidence="1" type="ORF">NI17_018630</name>
</gene>
<protein>
    <submittedName>
        <fullName evidence="1">Uncharacterized protein</fullName>
    </submittedName>
</protein>
<evidence type="ECO:0000313" key="2">
    <source>
        <dbReference type="Proteomes" id="UP000265719"/>
    </source>
</evidence>
<keyword evidence="2" id="KW-1185">Reference proteome</keyword>